<dbReference type="GO" id="GO:0008194">
    <property type="term" value="F:UDP-glycosyltransferase activity"/>
    <property type="evidence" value="ECO:0007669"/>
    <property type="project" value="UniProtKB-ARBA"/>
</dbReference>
<dbReference type="FunFam" id="3.40.50.2000:FF:000060">
    <property type="entry name" value="Glycosyltransferase"/>
    <property type="match status" value="2"/>
</dbReference>
<evidence type="ECO:0000256" key="2">
    <source>
        <dbReference type="ARBA" id="ARBA00022676"/>
    </source>
</evidence>
<feature type="domain" description="Glycosyltransferase N-terminal" evidence="5">
    <location>
        <begin position="217"/>
        <end position="440"/>
    </location>
</feature>
<dbReference type="InterPro" id="IPR002213">
    <property type="entry name" value="UDP_glucos_trans"/>
</dbReference>
<keyword evidence="2" id="KW-0328">Glycosyltransferase</keyword>
<reference evidence="7" key="1">
    <citation type="submission" date="2024-07" db="EMBL/GenBank/DDBJ databases">
        <title>Two chromosome-level genome assemblies of Korean endemic species Abeliophyllum distichum and Forsythia ovata (Oleaceae).</title>
        <authorList>
            <person name="Jang H."/>
        </authorList>
    </citation>
    <scope>NUCLEOTIDE SEQUENCE [LARGE SCALE GENOMIC DNA]</scope>
</reference>
<dbReference type="Proteomes" id="UP001604277">
    <property type="component" value="Unassembled WGS sequence"/>
</dbReference>
<gene>
    <name evidence="6" type="ORF">Fot_23328</name>
</gene>
<dbReference type="SUPFAM" id="SSF53756">
    <property type="entry name" value="UDP-Glycosyltransferase/glycogen phosphorylase"/>
    <property type="match status" value="3"/>
</dbReference>
<dbReference type="AlphaFoldDB" id="A0ABD1V084"/>
<dbReference type="EMBL" id="JBFOLJ010000006">
    <property type="protein sequence ID" value="KAL2530727.1"/>
    <property type="molecule type" value="Genomic_DNA"/>
</dbReference>
<comment type="similarity">
    <text evidence="1">Belongs to the UDP-glycosyltransferase family.</text>
</comment>
<name>A0ABD1V084_9LAMI</name>
<dbReference type="PROSITE" id="PS00375">
    <property type="entry name" value="UDPGT"/>
    <property type="match status" value="2"/>
</dbReference>
<feature type="coiled-coil region" evidence="4">
    <location>
        <begin position="130"/>
        <end position="158"/>
    </location>
</feature>
<sequence length="1009" mass="114584">MVPVGPLVTVSNHEEENSGIKNCLSTKNQFSTVYISFGSEKYESNDQIQEIATGLELINVNFIWVVRFPDGNAVRIEESLPEGFLERPINTRLVVERGAGVEIVRDDNGLFGAKELANAIKMVVLEKSSGEGLRAKAMELSQKMKMEEEETINEAADQLWKIYSEPRTATQNISCIYGQREIDRDRYKEIASSFFTEERESREEGISFMERQPGSLRILMFPWLAHGHIFPYLELAKKLSQKNFQIYFCSTAINLSSISKAIEKNLFKISIQLVELHLPSWPELPPHYHTTKYVPPDLLPKLLQAFQMSSSSFSDIINTLKPDLLLYDCFQPWSATLASSLGIPAVHYSSAGAIMYTFYHHEFTYGNDNFPYKAIYVRDYERINWKYRSIIKDAGEDFAFGNFKRSCDIILMNSCRAIEGKYIDYFTTLCQKKVVTVGPLVTKSDCEEDYSEIMEWLSKKNQFSTVFISFGSENYLSKEQIEEMARGLELCDVNFIWVVRFPVGNTIRIEETLPEGFLDRVKERGMIVHGWAPQTKILAHPSIGGFVSHCGWSSIMESIYFGVPVIAMPLKIDQPLNARLIVEGGAAVEVVRDDGGRFTGEQLSFMEIQQTSLRILMFPWLAHGHIFPYLELAKKLSQKNINIYFCSTASNLSSISKSIEKNFCDYSIQLVELHLPSWPELPPIYHTTKNVPPDLLPKLHQAFQLSSSSFAEIIETIKPDLLIYDFFQPWAATLASSLGIPAVFFATSGAAAYSFYHHNFTYGNAIFPHKEIYLRDYEKENLEVQLKIKDAGDDFAFGNFKRSREVVLMKGCRGIEGKYLDLLAILCQKKLVPVGPLVAQNDSEEDYSEIMQWLSKKNQFSTVFISFGTENYLSNEQIEEMAQGLELCDVNFIWVLRFPVGATIGLKEALPEGFLERVQERGMIVQGWAPQAKILAHPSTGGFLSHCGWSSIMESIYFGVPVITMPLKYDQPLNARLVVHAGVGVEVPKDENGQFKKEDVAKRRRLEKA</sequence>
<accession>A0ABD1V084</accession>
<keyword evidence="3" id="KW-0808">Transferase</keyword>
<dbReference type="PANTHER" id="PTHR48044:SF82">
    <property type="entry name" value="GLYCOSYLTRANSFERASE"/>
    <property type="match status" value="1"/>
</dbReference>
<dbReference type="Pfam" id="PF00201">
    <property type="entry name" value="UDPGT"/>
    <property type="match status" value="2"/>
</dbReference>
<dbReference type="Pfam" id="PF26168">
    <property type="entry name" value="Glyco_transf_N"/>
    <property type="match status" value="2"/>
</dbReference>
<evidence type="ECO:0000259" key="5">
    <source>
        <dbReference type="Pfam" id="PF26168"/>
    </source>
</evidence>
<proteinExistence type="inferred from homology"/>
<dbReference type="GO" id="GO:0016138">
    <property type="term" value="P:glycoside biosynthetic process"/>
    <property type="evidence" value="ECO:0007669"/>
    <property type="project" value="UniProtKB-ARBA"/>
</dbReference>
<dbReference type="PANTHER" id="PTHR48044">
    <property type="entry name" value="GLYCOSYLTRANSFERASE"/>
    <property type="match status" value="1"/>
</dbReference>
<dbReference type="InterPro" id="IPR035595">
    <property type="entry name" value="UDP_glycos_trans_CS"/>
</dbReference>
<evidence type="ECO:0000313" key="6">
    <source>
        <dbReference type="EMBL" id="KAL2530727.1"/>
    </source>
</evidence>
<evidence type="ECO:0000313" key="7">
    <source>
        <dbReference type="Proteomes" id="UP001604277"/>
    </source>
</evidence>
<keyword evidence="7" id="KW-1185">Reference proteome</keyword>
<dbReference type="InterPro" id="IPR058980">
    <property type="entry name" value="Glyco_transf_N"/>
</dbReference>
<comment type="caution">
    <text evidence="6">The sequence shown here is derived from an EMBL/GenBank/DDBJ whole genome shotgun (WGS) entry which is preliminary data.</text>
</comment>
<keyword evidence="4" id="KW-0175">Coiled coil</keyword>
<protein>
    <submittedName>
        <fullName evidence="6">UDP-glycosyltransferase 91B1</fullName>
    </submittedName>
</protein>
<organism evidence="6 7">
    <name type="scientific">Forsythia ovata</name>
    <dbReference type="NCBI Taxonomy" id="205694"/>
    <lineage>
        <taxon>Eukaryota</taxon>
        <taxon>Viridiplantae</taxon>
        <taxon>Streptophyta</taxon>
        <taxon>Embryophyta</taxon>
        <taxon>Tracheophyta</taxon>
        <taxon>Spermatophyta</taxon>
        <taxon>Magnoliopsida</taxon>
        <taxon>eudicotyledons</taxon>
        <taxon>Gunneridae</taxon>
        <taxon>Pentapetalae</taxon>
        <taxon>asterids</taxon>
        <taxon>lamiids</taxon>
        <taxon>Lamiales</taxon>
        <taxon>Oleaceae</taxon>
        <taxon>Forsythieae</taxon>
        <taxon>Forsythia</taxon>
    </lineage>
</organism>
<dbReference type="Gene3D" id="3.40.50.2000">
    <property type="entry name" value="Glycogen Phosphorylase B"/>
    <property type="match status" value="6"/>
</dbReference>
<feature type="domain" description="Glycosyltransferase N-terminal" evidence="5">
    <location>
        <begin position="613"/>
        <end position="837"/>
    </location>
</feature>
<dbReference type="CDD" id="cd03784">
    <property type="entry name" value="GT1_Gtf-like"/>
    <property type="match status" value="2"/>
</dbReference>
<evidence type="ECO:0000256" key="3">
    <source>
        <dbReference type="ARBA" id="ARBA00022679"/>
    </source>
</evidence>
<evidence type="ECO:0000256" key="4">
    <source>
        <dbReference type="SAM" id="Coils"/>
    </source>
</evidence>
<evidence type="ECO:0000256" key="1">
    <source>
        <dbReference type="ARBA" id="ARBA00009995"/>
    </source>
</evidence>